<dbReference type="SMART" id="SM00179">
    <property type="entry name" value="EGF_CA"/>
    <property type="match status" value="2"/>
</dbReference>
<feature type="domain" description="G-protein coupled receptors family 2 profile 1" evidence="30">
    <location>
        <begin position="2188"/>
        <end position="2274"/>
    </location>
</feature>
<evidence type="ECO:0000259" key="31">
    <source>
        <dbReference type="PROSITE" id="PS50261"/>
    </source>
</evidence>
<feature type="disulfide bond" evidence="21">
    <location>
        <begin position="2042"/>
        <end position="2052"/>
    </location>
</feature>
<feature type="signal peptide" evidence="25">
    <location>
        <begin position="1"/>
        <end position="29"/>
    </location>
</feature>
<feature type="compositionally biased region" description="Low complexity" evidence="23">
    <location>
        <begin position="3556"/>
        <end position="3565"/>
    </location>
</feature>
<keyword evidence="10" id="KW-0221">Differentiation</keyword>
<evidence type="ECO:0008006" key="34">
    <source>
        <dbReference type="Google" id="ProtNLM"/>
    </source>
</evidence>
<feature type="compositionally biased region" description="Polar residues" evidence="23">
    <location>
        <begin position="3210"/>
        <end position="3222"/>
    </location>
</feature>
<feature type="compositionally biased region" description="Polar residues" evidence="23">
    <location>
        <begin position="2737"/>
        <end position="2746"/>
    </location>
</feature>
<evidence type="ECO:0000256" key="6">
    <source>
        <dbReference type="ARBA" id="ARBA00022553"/>
    </source>
</evidence>
<feature type="domain" description="Laminin G" evidence="26">
    <location>
        <begin position="1626"/>
        <end position="1822"/>
    </location>
</feature>
<feature type="domain" description="Cadherin" evidence="32">
    <location>
        <begin position="1184"/>
        <end position="1290"/>
    </location>
</feature>
<keyword evidence="11 20" id="KW-0106">Calcium</keyword>
<dbReference type="FunFam" id="4.10.1240.10:FF:000021">
    <property type="entry name" value="Cadherin EGF LAG seven-pass G-type receptor"/>
    <property type="match status" value="1"/>
</dbReference>
<dbReference type="GO" id="GO:0001736">
    <property type="term" value="P:establishment of planar polarity"/>
    <property type="evidence" value="ECO:0007669"/>
    <property type="project" value="UniProtKB-ARBA"/>
</dbReference>
<dbReference type="CDD" id="cd00054">
    <property type="entry name" value="EGF_CA"/>
    <property type="match status" value="2"/>
</dbReference>
<dbReference type="InterPro" id="IPR001879">
    <property type="entry name" value="GPCR_2_extracellular_dom"/>
</dbReference>
<dbReference type="InterPro" id="IPR020894">
    <property type="entry name" value="Cadherin_CS"/>
</dbReference>
<feature type="domain" description="Cadherin" evidence="32">
    <location>
        <begin position="414"/>
        <end position="518"/>
    </location>
</feature>
<feature type="disulfide bond" evidence="22">
    <location>
        <begin position="2169"/>
        <end position="2181"/>
    </location>
</feature>
<evidence type="ECO:0000256" key="24">
    <source>
        <dbReference type="SAM" id="Phobius"/>
    </source>
</evidence>
<keyword evidence="9" id="KW-0677">Repeat</keyword>
<dbReference type="PROSITE" id="PS50026">
    <property type="entry name" value="EGF_3"/>
    <property type="match status" value="3"/>
</dbReference>
<evidence type="ECO:0000256" key="14">
    <source>
        <dbReference type="ARBA" id="ARBA00023136"/>
    </source>
</evidence>
<dbReference type="Pfam" id="PF23592">
    <property type="entry name" value="Cadherin_CELSR2_9th"/>
    <property type="match status" value="1"/>
</dbReference>
<dbReference type="SUPFAM" id="SSF49313">
    <property type="entry name" value="Cadherin-like"/>
    <property type="match status" value="9"/>
</dbReference>
<dbReference type="GO" id="GO:0016324">
    <property type="term" value="C:apical plasma membrane"/>
    <property type="evidence" value="ECO:0007669"/>
    <property type="project" value="UniProtKB-SubCell"/>
</dbReference>
<dbReference type="FunFam" id="2.60.40.60:FF:000256">
    <property type="entry name" value="Starry night, isoform B"/>
    <property type="match status" value="1"/>
</dbReference>
<dbReference type="FunFam" id="1.20.1070.10:FF:000202">
    <property type="entry name" value="Cadherin EGF LAG seven-pass G-type receptor"/>
    <property type="match status" value="1"/>
</dbReference>
<dbReference type="GO" id="GO:0080090">
    <property type="term" value="P:regulation of primary metabolic process"/>
    <property type="evidence" value="ECO:0007669"/>
    <property type="project" value="UniProtKB-ARBA"/>
</dbReference>
<dbReference type="InterPro" id="IPR046338">
    <property type="entry name" value="GAIN_dom_sf"/>
</dbReference>
<dbReference type="EnsemblMetazoa" id="AATE011099-RA">
    <property type="protein sequence ID" value="AATE011099-PA.1"/>
    <property type="gene ID" value="AATE011099"/>
</dbReference>
<keyword evidence="6" id="KW-0597">Phosphoprotein</keyword>
<dbReference type="FunFam" id="2.60.40.60:FF:000029">
    <property type="entry name" value="Cadherin EGF LAG seven-pass G-type receptor 3"/>
    <property type="match status" value="1"/>
</dbReference>
<dbReference type="PROSITE" id="PS01186">
    <property type="entry name" value="EGF_2"/>
    <property type="match status" value="1"/>
</dbReference>
<dbReference type="GO" id="GO:0008593">
    <property type="term" value="P:regulation of Notch signaling pathway"/>
    <property type="evidence" value="ECO:0007669"/>
    <property type="project" value="UniProtKB-ARBA"/>
</dbReference>
<dbReference type="InterPro" id="IPR057244">
    <property type="entry name" value="GAIN_B"/>
</dbReference>
<dbReference type="InterPro" id="IPR036445">
    <property type="entry name" value="GPCR_2_extracell_dom_sf"/>
</dbReference>
<dbReference type="FunFam" id="2.60.120.200:FF:000059">
    <property type="entry name" value="Cadherin EGF LAG seven-pass G-type receptor 1"/>
    <property type="match status" value="1"/>
</dbReference>
<organism evidence="33">
    <name type="scientific">Anopheles atroparvus</name>
    <name type="common">European mosquito</name>
    <dbReference type="NCBI Taxonomy" id="41427"/>
    <lineage>
        <taxon>Eukaryota</taxon>
        <taxon>Metazoa</taxon>
        <taxon>Ecdysozoa</taxon>
        <taxon>Arthropoda</taxon>
        <taxon>Hexapoda</taxon>
        <taxon>Insecta</taxon>
        <taxon>Pterygota</taxon>
        <taxon>Neoptera</taxon>
        <taxon>Endopterygota</taxon>
        <taxon>Diptera</taxon>
        <taxon>Nematocera</taxon>
        <taxon>Culicoidea</taxon>
        <taxon>Culicidae</taxon>
        <taxon>Anophelinae</taxon>
        <taxon>Anopheles</taxon>
    </lineage>
</organism>
<evidence type="ECO:0000313" key="33">
    <source>
        <dbReference type="EnsemblMetazoa" id="AATE011099-PA.1"/>
    </source>
</evidence>
<feature type="compositionally biased region" description="Low complexity" evidence="23">
    <location>
        <begin position="564"/>
        <end position="580"/>
    </location>
</feature>
<feature type="disulfide bond" evidence="21">
    <location>
        <begin position="2063"/>
        <end position="2072"/>
    </location>
</feature>
<feature type="region of interest" description="Disordered" evidence="23">
    <location>
        <begin position="3154"/>
        <end position="3222"/>
    </location>
</feature>
<dbReference type="GO" id="GO:0030855">
    <property type="term" value="P:epithelial cell differentiation"/>
    <property type="evidence" value="ECO:0007669"/>
    <property type="project" value="UniProtKB-ARBA"/>
</dbReference>
<dbReference type="InterPro" id="IPR056286">
    <property type="entry name" value="Cadherin_CELSR1-3_9th"/>
</dbReference>
<dbReference type="PROSITE" id="PS00022">
    <property type="entry name" value="EGF_1"/>
    <property type="match status" value="3"/>
</dbReference>
<dbReference type="SMART" id="SM00181">
    <property type="entry name" value="EGF"/>
    <property type="match status" value="6"/>
</dbReference>
<dbReference type="GO" id="GO:0048468">
    <property type="term" value="P:cell development"/>
    <property type="evidence" value="ECO:0007669"/>
    <property type="project" value="UniProtKB-ARBA"/>
</dbReference>
<evidence type="ECO:0000256" key="8">
    <source>
        <dbReference type="ARBA" id="ARBA00022729"/>
    </source>
</evidence>
<dbReference type="GO" id="GO:0060255">
    <property type="term" value="P:regulation of macromolecule metabolic process"/>
    <property type="evidence" value="ECO:0007669"/>
    <property type="project" value="UniProtKB-ARBA"/>
</dbReference>
<keyword evidence="13" id="KW-0297">G-protein coupled receptor</keyword>
<feature type="disulfide bond" evidence="21">
    <location>
        <begin position="1578"/>
        <end position="1587"/>
    </location>
</feature>
<evidence type="ECO:0000256" key="18">
    <source>
        <dbReference type="ARBA" id="ARBA00023224"/>
    </source>
</evidence>
<dbReference type="PROSITE" id="PS50025">
    <property type="entry name" value="LAM_G_DOMAIN"/>
    <property type="match status" value="2"/>
</dbReference>
<feature type="region of interest" description="Disordered" evidence="23">
    <location>
        <begin position="2494"/>
        <end position="2516"/>
    </location>
</feature>
<evidence type="ECO:0000256" key="16">
    <source>
        <dbReference type="ARBA" id="ARBA00023170"/>
    </source>
</evidence>
<dbReference type="InterPro" id="IPR017981">
    <property type="entry name" value="GPCR_2-like_7TM"/>
</dbReference>
<dbReference type="SUPFAM" id="SSF49899">
    <property type="entry name" value="Concanavalin A-like lectins/glucanases"/>
    <property type="match status" value="2"/>
</dbReference>
<feature type="domain" description="Cadherin" evidence="32">
    <location>
        <begin position="760"/>
        <end position="864"/>
    </location>
</feature>
<feature type="transmembrane region" description="Helical" evidence="24">
    <location>
        <begin position="2888"/>
        <end position="2908"/>
    </location>
</feature>
<keyword evidence="15 21" id="KW-1015">Disulfide bond</keyword>
<evidence type="ECO:0000256" key="22">
    <source>
        <dbReference type="PROSITE-ProRule" id="PRU00460"/>
    </source>
</evidence>
<dbReference type="SUPFAM" id="SSF81321">
    <property type="entry name" value="Family A G protein-coupled receptor-like"/>
    <property type="match status" value="1"/>
</dbReference>
<dbReference type="FunFam" id="2.10.25.10:FF:000634">
    <property type="entry name" value="Starry night, isoform G"/>
    <property type="match status" value="1"/>
</dbReference>
<dbReference type="GO" id="GO:0048592">
    <property type="term" value="P:eye morphogenesis"/>
    <property type="evidence" value="ECO:0007669"/>
    <property type="project" value="UniProtKB-ARBA"/>
</dbReference>
<feature type="transmembrane region" description="Helical" evidence="24">
    <location>
        <begin position="2959"/>
        <end position="2979"/>
    </location>
</feature>
<dbReference type="PROSITE" id="PS00232">
    <property type="entry name" value="CADHERIN_1"/>
    <property type="match status" value="5"/>
</dbReference>
<evidence type="ECO:0000256" key="11">
    <source>
        <dbReference type="ARBA" id="ARBA00022837"/>
    </source>
</evidence>
<dbReference type="PROSITE" id="PS50227">
    <property type="entry name" value="G_PROTEIN_RECEP_F2_3"/>
    <property type="match status" value="1"/>
</dbReference>
<feature type="compositionally biased region" description="Polar residues" evidence="23">
    <location>
        <begin position="3543"/>
        <end position="3555"/>
    </location>
</feature>
<evidence type="ECO:0000256" key="7">
    <source>
        <dbReference type="ARBA" id="ARBA00022692"/>
    </source>
</evidence>
<dbReference type="SMART" id="SM00303">
    <property type="entry name" value="GPS"/>
    <property type="match status" value="1"/>
</dbReference>
<dbReference type="Pfam" id="PF00028">
    <property type="entry name" value="Cadherin"/>
    <property type="match status" value="8"/>
</dbReference>
<evidence type="ECO:0000256" key="19">
    <source>
        <dbReference type="ARBA" id="ARBA00023292"/>
    </source>
</evidence>
<feature type="region of interest" description="Disordered" evidence="23">
    <location>
        <begin position="3237"/>
        <end position="3300"/>
    </location>
</feature>
<sequence>MMDNGRRLRLAASVVLLLLVLHRVPRCDGYMIIASEDDEPGKVLFNSSVYKLGSERQYKINAHKSAHYVHRLLRVDAASGQVILRRKLQCDGIYYPTLFTFYVDSTSNRLRSIDYYSLPIRIFIVGRNCSDEDETVAASFRKLFEEDDTGYHHQHHHVHHERFRRDAPVYRLIKDVQDEPLPALEEEEEEEEEEDGEEERHIGQRMYGEYRGDRFAYYRSEYPWLAAKTTMTSSVTNYTTFREGDVLYDTILENEYRHNILIRKRREIRDLPADRIHRKIADAKQWISETYASYAIHTTDKWKNICLKRSQFINSITAFLPKTVLHHCTVRYLDVNDERFEIETRSGDLIATGDLCIPETLWKVIITYSVRCDRRDIVDADHRLKIVYHHQELNDTDIARRVRRELRNQSPYFEQALYVASVLEEQPAGASVTTVRARDPEDSPVVYSLVSLLDSRSQAMFKVDSRTGIVTTSATLDRELMDVHYFRVIATDDSFPPRSGTTTLQVNVLDCNDHTPTFEAEQFHATVREGVSVGSTVITIRATDQDIGKNADIEYTITGITGEQQQQAGGGDAQLASDDGSSVREDDSAQKFRIDARSGTISTRSALDREVSGMYTIMVAAMDMATPQTERRSATTTVLVKILDDNDNYPQFSERTYTVQVREDQWANENNVIAHIQATDADQGNNAAIRYAIIGGNTQSQFSIDSMSGDVSLVKPLDYESVRSYRLVIRAQDGGSPSRSNTTQLLVNVLDANDNAPRFYTSQFQEAVLESVPVGYNIVRVQAYDSDEGANSEITYGIQNRDDGMPLAVDPRTGWIHTTKALDREEQSRYSFQVVAVDGGIPPKSASTSVIVTIQDVNDNDPTFSPKYYEAMLAEDQPPGTPVTTVTATDPDEDSRLHYEITAGNTRGRFAITSQNGRGLITIAQPLDYKQERRFALTITATDSGQRTDTAIVNINITDANNFAPVFENAPYSASVFEDAPIGTTVLVVSATDSDVGINAQITYLLNDESVNGLGANEPFTINAQTGAIVTNAKLDRESTSGYLLTVTAKDGGNPSLSDTTDVEIAVTDVNDNAPVFKVPLYQATIPEDALIGTSVVQIGATDADMGLNGRVKYALAQKDVDEGSFVVDPISGVIRTNKGLDRESIPVYHLTAIASDKGTPTMSSSVEVQIRLDDVNDSPPTFASDKLTLYVPENSPVGSVVGEIYAHDPDEGVNAIVHYSIIGGDDSNSFSLVTRPGSDRAQLLTMTELDYESPRKRFELIIRAASPPLRNDVYVEVLVTDVNDNAPVLRDFQVIFNNFRDCFPSGVIGRIPAFDADVTDRLTYRILSGNNANLLRLNSSTGGLTLSPQLNTNVPKFATMEVSVTDGINEAKAIMQLIVRLITEDMLFNSVTVRLDEMTEEAFLSPLLSFFLDGLAAIIPCPKENIFLFSIQEDIDVSGKILNVSFSARRPDVAFEEYYSSQYLQERIYLNRAILARLATVRVLPFDDNLCVREPCLNYEQCLSVLKFGNASGFIHSDTVLFRPIHPVNTFACKCPEGFTGSKEHYLCDTEVDLCYSDPCQNGGSCVRKEGGYSCVCTEAYTGVNCETSIVSLKPCISEVCGDGYSCLSSGHGGHWPPYTKTCELMSRSFSRNSFLTFPGMRQRHRFNLRLKFATVRDSGLLLYNGRYNEQHDFIALEIINGRVVFSFSLGDRVQSVTVNQRRKVSDGNWHTVEVRYFNRTVLLSLDSCDTATALAGLGERWNCANQTTLVLDRRCASLVEPCHRFFDLTGPLQVGGLPKIPANFPIKSHSFVGCISDLYIDHRYVDLGAYIADNGTVAGCPQKAASCASEPCFNGGTCREGWGEGWECDCPDGFTGNACQESVSLPWRFHGDGILSFNPLLRPIQLPWLTAFSVRTRKRDTFVMEIQVGQNSSAVVSLRDGTLQYAYNGEPVQLVGADLADGRWHRVEIKWMGTEVSLTVDYGQRNGVLPVSQKIQGLYVGRIVIGGLEGTIGQQHYGGGSAENFEGCIQDVRVGGVQSVLKRPTVRENVLDGCESNAKCPDGCPEESICVSNWDEAYCECLHGYVGTDCKPVCTVKPCADNGVCRADTFNAKGYRCECNSSLSSGEYCENTIQQPCPAGWWGERSCGPCKCNVKQGYHPNCDKTSGQCYCRENHYQPVNDTTCLPCECYAVGSYGKSCNSSGQCECREGVIGRRCDSCSNPYAEVTLNGCEVVYDGCPKSHSAGLWWPRTAFGELAVENCPAPARGKGTRRCDQVQSGWGAPDMFNCTSEAFLDLRKQLSQIEVDGLELNTFISVKVAATLQQACATVGGQHGDRATALDGTTRDFSRANDFYTIESGGKGAPGSAASLWREDDFELDYLLNDGQSFVQSKLYGADLLITDRLLHELMRYESFQSGLNLSHSQDKHYVRNLVESAGEILDRRYAAEWRRVHDLTGRGPDEVVDAFNRYMIVLARTQHDTYTNPFEIVHKNMVLGMDIVTAESLFGYESQMVKQRQQQEQQGGKQGSSKAGNHQVHHAETVILPDTSSFLQSSPKQKHPYIAFPKYNNYIQDRSKFDRHSRVLVALDMLGIIPPDKNEVVSAIAEHRAIFTYAQYKDAGELFPANFDETVTRRWGVEMQIASSVISIAIVAPESAGTATSAKESFMVPPEKFDSNHVETMVPSPKQQAEQRPNEKLTMNEIKISIHDMSDREESLDTLDQHAPEVPMIGAPESGSDPEDDYFHGGSIPETVVLSRSQEQMSSVELRSPDGGSIRKRRRSVVSAENAGTAAAAATSMEVEESSRTNYVPLGQPHLPQAVKLQMWLNIPRNRFVPRSNPQCVRWNTHANLWTRIGCQTEIPNYESIGHNDTITVNCTCNQLATYAVLVDIIDPEDIPEPSLLVQITSYSAFLLSLPILLAVIISLALLRGLQTNSNSIHQNLLFCIFTAELLFFVAIQARRELLDNEFPCKLVAIALHYSWLAAFAWTTVDCVHLYRMLTEMRDINHGPMGFYHTIGYGAPALLVGLSVGVRVHEYGNSLFCWLSVYESVIWWMVGPIAIVSVFDLFILFLSVKAAFTIKDHVLGFGNLRTLLWLSVVSLPLLGIMWVLAVLSASDNSQLLNMLLSAVVIMHSLFSVIGYCIINKRVRENLHNAFLRCIGRKVPLLDSSIAISSSSQNVGSPKTPGFAGGPSGGQYETARRNIGISTSSTTSRSTAKTSSSPYRSDGQFRHTSTSTSNYNSDGVASYMRGHYEESALRKIKNGGQGRHGDGERRSHRRHRRDSDSGSETDGRSLELASSHSSDDEESRVGRNSSTHRSTGVCSTAYLPNITEHVATTPPELHVVQSPQLFPNVTPTRWPNQNAGNYLPPGNGRWSQETGSDNEAHPHKSPTNGGSLPNPDITETSYLHQNRMNMPPSILENIQENYNIGYSNTDLHSDRSYSNYGQTDKYVPPTDYAKRYDTQSTANPSSTLPHHYASSVNGSGGGAVPIAEARHTGSMQIINHMRAYQHENPYALKESLYERSRTLGYGGGGTGGAESPYHGHPLGTPADLYSPPGSHAMSFKSSVQSLLKNDYQQQQRQQQQQQHHKQHHGGGGGDSDRMSEGSDKNPYNFPYTAEEDHLVHSGNGHNGSRMSHHPGMMVDGLGGGLLEPHAGSSPPPPPLLMRGSEGLSPAPLQSLGQLTGGTDATHDDDETTV</sequence>
<reference evidence="33" key="1">
    <citation type="submission" date="2022-08" db="UniProtKB">
        <authorList>
            <consortium name="EnsemblMetazoa"/>
        </authorList>
    </citation>
    <scope>IDENTIFICATION</scope>
    <source>
        <strain evidence="33">EBRO</strain>
    </source>
</reference>
<evidence type="ECO:0000259" key="27">
    <source>
        <dbReference type="PROSITE" id="PS50026"/>
    </source>
</evidence>
<dbReference type="SMART" id="SM00180">
    <property type="entry name" value="EGF_Lam"/>
    <property type="match status" value="1"/>
</dbReference>
<keyword evidence="16" id="KW-0675">Receptor</keyword>
<feature type="domain" description="Cadherin" evidence="32">
    <location>
        <begin position="653"/>
        <end position="759"/>
    </location>
</feature>
<feature type="region of interest" description="Disordered" evidence="23">
    <location>
        <begin position="564"/>
        <end position="589"/>
    </location>
</feature>
<protein>
    <recommendedName>
        <fullName evidence="34">Protocadherin-like wing polarity protein stan</fullName>
    </recommendedName>
</protein>
<evidence type="ECO:0000256" key="20">
    <source>
        <dbReference type="PROSITE-ProRule" id="PRU00043"/>
    </source>
</evidence>
<dbReference type="Pfam" id="PF16489">
    <property type="entry name" value="GAIN"/>
    <property type="match status" value="1"/>
</dbReference>
<dbReference type="GO" id="GO:0030182">
    <property type="term" value="P:neuron differentiation"/>
    <property type="evidence" value="ECO:0007669"/>
    <property type="project" value="UniProtKB-ARBA"/>
</dbReference>
<feature type="transmembrane region" description="Helical" evidence="24">
    <location>
        <begin position="2920"/>
        <end position="2939"/>
    </location>
</feature>
<feature type="compositionally biased region" description="Basic and acidic residues" evidence="23">
    <location>
        <begin position="3261"/>
        <end position="3273"/>
    </location>
</feature>
<feature type="domain" description="Cadherin" evidence="32">
    <location>
        <begin position="519"/>
        <end position="652"/>
    </location>
</feature>
<feature type="compositionally biased region" description="Basic and acidic residues" evidence="23">
    <location>
        <begin position="3578"/>
        <end position="3587"/>
    </location>
</feature>
<dbReference type="FunFam" id="2.60.40.60:FF:000013">
    <property type="entry name" value="Cadherin EGF LAG seven-pass G-type receptor"/>
    <property type="match status" value="2"/>
</dbReference>
<evidence type="ECO:0000256" key="5">
    <source>
        <dbReference type="ARBA" id="ARBA00022536"/>
    </source>
</evidence>
<evidence type="ECO:0000256" key="3">
    <source>
        <dbReference type="ARBA" id="ARBA00022473"/>
    </source>
</evidence>
<feature type="domain" description="G-protein coupled receptors family 2 profile 2" evidence="31">
    <location>
        <begin position="2883"/>
        <end position="3124"/>
    </location>
</feature>
<dbReference type="Pfam" id="PF02210">
    <property type="entry name" value="Laminin_G_2"/>
    <property type="match status" value="2"/>
</dbReference>
<dbReference type="FunFam" id="2.60.40.60:FF:000239">
    <property type="entry name" value="Starry night, isoform B"/>
    <property type="match status" value="1"/>
</dbReference>
<dbReference type="GO" id="GO:0007163">
    <property type="term" value="P:establishment or maintenance of cell polarity"/>
    <property type="evidence" value="ECO:0007669"/>
    <property type="project" value="UniProtKB-ARBA"/>
</dbReference>
<evidence type="ECO:0000256" key="25">
    <source>
        <dbReference type="SAM" id="SignalP"/>
    </source>
</evidence>
<feature type="domain" description="Cadherin" evidence="32">
    <location>
        <begin position="968"/>
        <end position="1077"/>
    </location>
</feature>
<dbReference type="CDD" id="cd00055">
    <property type="entry name" value="EGF_Lam"/>
    <property type="match status" value="1"/>
</dbReference>
<dbReference type="InterPro" id="IPR001791">
    <property type="entry name" value="Laminin_G"/>
</dbReference>
<evidence type="ECO:0000256" key="1">
    <source>
        <dbReference type="ARBA" id="ARBA00004247"/>
    </source>
</evidence>
<feature type="region of interest" description="Disordered" evidence="23">
    <location>
        <begin position="3332"/>
        <end position="3383"/>
    </location>
</feature>
<dbReference type="PROSITE" id="PS01248">
    <property type="entry name" value="EGF_LAM_1"/>
    <property type="match status" value="1"/>
</dbReference>
<evidence type="ECO:0000256" key="12">
    <source>
        <dbReference type="ARBA" id="ARBA00022989"/>
    </source>
</evidence>
<dbReference type="FunFam" id="2.60.40.60:FF:000038">
    <property type="entry name" value="Cadherin EGF LAG seven-pass G-type receptor 3"/>
    <property type="match status" value="1"/>
</dbReference>
<feature type="transmembrane region" description="Helical" evidence="24">
    <location>
        <begin position="2991"/>
        <end position="3011"/>
    </location>
</feature>
<dbReference type="GO" id="GO:0009967">
    <property type="term" value="P:positive regulation of signal transduction"/>
    <property type="evidence" value="ECO:0007669"/>
    <property type="project" value="UniProtKB-ARBA"/>
</dbReference>
<keyword evidence="3" id="KW-0217">Developmental protein</keyword>
<evidence type="ECO:0000256" key="4">
    <source>
        <dbReference type="ARBA" id="ARBA00022475"/>
    </source>
</evidence>
<feature type="domain" description="GAIN-B" evidence="29">
    <location>
        <begin position="2731"/>
        <end position="2874"/>
    </location>
</feature>
<dbReference type="GO" id="GO:0005509">
    <property type="term" value="F:calcium ion binding"/>
    <property type="evidence" value="ECO:0007669"/>
    <property type="project" value="UniProtKB-UniRule"/>
</dbReference>
<dbReference type="InterPro" id="IPR001881">
    <property type="entry name" value="EGF-like_Ca-bd_dom"/>
</dbReference>
<feature type="domain" description="Laminin EGF-like" evidence="28">
    <location>
        <begin position="2169"/>
        <end position="2215"/>
    </location>
</feature>
<evidence type="ECO:0000259" key="26">
    <source>
        <dbReference type="PROSITE" id="PS50025"/>
    </source>
</evidence>
<evidence type="ECO:0000259" key="29">
    <source>
        <dbReference type="PROSITE" id="PS50221"/>
    </source>
</evidence>
<dbReference type="PANTHER" id="PTHR24026">
    <property type="entry name" value="FAT ATYPICAL CADHERIN-RELATED"/>
    <property type="match status" value="1"/>
</dbReference>
<evidence type="ECO:0000256" key="21">
    <source>
        <dbReference type="PROSITE-ProRule" id="PRU00076"/>
    </source>
</evidence>
<dbReference type="GO" id="GO:0007156">
    <property type="term" value="P:homophilic cell adhesion via plasma membrane adhesion molecules"/>
    <property type="evidence" value="ECO:0007669"/>
    <property type="project" value="InterPro"/>
</dbReference>
<dbReference type="GO" id="GO:0003002">
    <property type="term" value="P:regionalization"/>
    <property type="evidence" value="ECO:0007669"/>
    <property type="project" value="UniProtKB-ARBA"/>
</dbReference>
<feature type="region of interest" description="Disordered" evidence="23">
    <location>
        <begin position="2737"/>
        <end position="2763"/>
    </location>
</feature>
<feature type="region of interest" description="Disordered" evidence="23">
    <location>
        <begin position="3511"/>
        <end position="3677"/>
    </location>
</feature>
<dbReference type="GO" id="GO:0051241">
    <property type="term" value="P:negative regulation of multicellular organismal process"/>
    <property type="evidence" value="ECO:0007669"/>
    <property type="project" value="UniProtKB-ARBA"/>
</dbReference>
<keyword evidence="5 21" id="KW-0245">EGF-like domain</keyword>
<name>A0A182J4C8_ANOAO</name>
<comment type="caution">
    <text evidence="21">Lacks conserved residue(s) required for the propagation of feature annotation.</text>
</comment>
<feature type="domain" description="Cadherin" evidence="32">
    <location>
        <begin position="1309"/>
        <end position="1409"/>
    </location>
</feature>
<feature type="disulfide bond" evidence="22">
    <location>
        <begin position="2189"/>
        <end position="2198"/>
    </location>
</feature>
<dbReference type="GO" id="GO:0007424">
    <property type="term" value="P:open tracheal system development"/>
    <property type="evidence" value="ECO:0007669"/>
    <property type="project" value="UniProtKB-ARBA"/>
</dbReference>
<dbReference type="PRINTS" id="PR00205">
    <property type="entry name" value="CADHERIN"/>
</dbReference>
<dbReference type="VEuPathDB" id="VectorBase:AATE011099"/>
<dbReference type="CDD" id="cd15441">
    <property type="entry name" value="7tmB2_CELSR_Adhesion_IV"/>
    <property type="match status" value="1"/>
</dbReference>
<dbReference type="Pfam" id="PF00053">
    <property type="entry name" value="EGF_laminin"/>
    <property type="match status" value="1"/>
</dbReference>
<evidence type="ECO:0000256" key="2">
    <source>
        <dbReference type="ARBA" id="ARBA00004651"/>
    </source>
</evidence>
<dbReference type="Gene3D" id="2.10.25.10">
    <property type="entry name" value="Laminin"/>
    <property type="match status" value="4"/>
</dbReference>
<keyword evidence="19 22" id="KW-0424">Laminin EGF-like domain</keyword>
<feature type="transmembrane region" description="Helical" evidence="24">
    <location>
        <begin position="3100"/>
        <end position="3123"/>
    </location>
</feature>
<dbReference type="CDD" id="cd00110">
    <property type="entry name" value="LamG"/>
    <property type="match status" value="2"/>
</dbReference>
<dbReference type="InterPro" id="IPR000832">
    <property type="entry name" value="GPCR_2_secretin-like"/>
</dbReference>
<keyword evidence="8 25" id="KW-0732">Signal</keyword>
<feature type="compositionally biased region" description="Polar residues" evidence="23">
    <location>
        <begin position="3290"/>
        <end position="3300"/>
    </location>
</feature>
<keyword evidence="18" id="KW-0807">Transducer</keyword>
<dbReference type="Gene3D" id="2.60.40.60">
    <property type="entry name" value="Cadherins"/>
    <property type="match status" value="9"/>
</dbReference>
<dbReference type="GO" id="GO:0004930">
    <property type="term" value="F:G protein-coupled receptor activity"/>
    <property type="evidence" value="ECO:0007669"/>
    <property type="project" value="UniProtKB-KW"/>
</dbReference>
<evidence type="ECO:0000256" key="23">
    <source>
        <dbReference type="SAM" id="MobiDB-lite"/>
    </source>
</evidence>
<feature type="compositionally biased region" description="Polar residues" evidence="23">
    <location>
        <begin position="3369"/>
        <end position="3383"/>
    </location>
</feature>
<evidence type="ECO:0000256" key="15">
    <source>
        <dbReference type="ARBA" id="ARBA00023157"/>
    </source>
</evidence>
<dbReference type="FunFam" id="2.60.120.200:FF:000173">
    <property type="entry name" value="Cadherin EGF LAG seven-pass G-type receptor"/>
    <property type="match status" value="1"/>
</dbReference>
<dbReference type="GO" id="GO:0051093">
    <property type="term" value="P:negative regulation of developmental process"/>
    <property type="evidence" value="ECO:0007669"/>
    <property type="project" value="UniProtKB-ARBA"/>
</dbReference>
<dbReference type="Gene3D" id="2.60.220.50">
    <property type="match status" value="1"/>
</dbReference>
<keyword evidence="12 24" id="KW-1133">Transmembrane helix</keyword>
<dbReference type="FunFam" id="2.60.40.60:FF:000010">
    <property type="entry name" value="Cadherin EGF LAG seven-pass G-type receptor 3"/>
    <property type="match status" value="1"/>
</dbReference>
<dbReference type="InterPro" id="IPR032471">
    <property type="entry name" value="AGRL2-4_GAIN_subdom_A"/>
</dbReference>
<feature type="domain" description="EGF-like" evidence="27">
    <location>
        <begin position="2038"/>
        <end position="2073"/>
    </location>
</feature>
<feature type="domain" description="EGF-like" evidence="27">
    <location>
        <begin position="1825"/>
        <end position="1862"/>
    </location>
</feature>
<dbReference type="InterPro" id="IPR000742">
    <property type="entry name" value="EGF"/>
</dbReference>
<evidence type="ECO:0000256" key="13">
    <source>
        <dbReference type="ARBA" id="ARBA00023040"/>
    </source>
</evidence>
<feature type="compositionally biased region" description="Polar residues" evidence="23">
    <location>
        <begin position="3332"/>
        <end position="3344"/>
    </location>
</feature>
<evidence type="ECO:0000256" key="10">
    <source>
        <dbReference type="ARBA" id="ARBA00022782"/>
    </source>
</evidence>
<dbReference type="SMART" id="SM00008">
    <property type="entry name" value="HormR"/>
    <property type="match status" value="1"/>
</dbReference>
<feature type="chain" id="PRO_5043769510" description="Protocadherin-like wing polarity protein stan" evidence="25">
    <location>
        <begin position="30"/>
        <end position="3677"/>
    </location>
</feature>
<evidence type="ECO:0000259" key="32">
    <source>
        <dbReference type="PROSITE" id="PS50268"/>
    </source>
</evidence>
<accession>A0A182J4C8</accession>
<dbReference type="SUPFAM" id="SSF57196">
    <property type="entry name" value="EGF/Laminin"/>
    <property type="match status" value="1"/>
</dbReference>
<dbReference type="InterPro" id="IPR015919">
    <property type="entry name" value="Cadherin-like_sf"/>
</dbReference>
<dbReference type="PANTHER" id="PTHR24026:SF51">
    <property type="entry name" value="PROTOCADHERIN-LIKE WING POLARITY PROTEIN STAN"/>
    <property type="match status" value="1"/>
</dbReference>
<dbReference type="PROSITE" id="PS50027">
    <property type="entry name" value="EGF_LAM_2"/>
    <property type="match status" value="1"/>
</dbReference>
<dbReference type="Gene3D" id="2.60.120.200">
    <property type="match status" value="2"/>
</dbReference>
<dbReference type="InterPro" id="IPR002126">
    <property type="entry name" value="Cadherin-like_dom"/>
</dbReference>
<dbReference type="Gene3D" id="1.20.1070.10">
    <property type="entry name" value="Rhodopsin 7-helix transmembrane proteins"/>
    <property type="match status" value="1"/>
</dbReference>
<dbReference type="InterPro" id="IPR013320">
    <property type="entry name" value="ConA-like_dom_sf"/>
</dbReference>
<dbReference type="PROSITE" id="PS50221">
    <property type="entry name" value="GAIN_B"/>
    <property type="match status" value="1"/>
</dbReference>
<dbReference type="SMART" id="SM00112">
    <property type="entry name" value="CA"/>
    <property type="match status" value="8"/>
</dbReference>
<feature type="disulfide bond" evidence="21">
    <location>
        <begin position="1852"/>
        <end position="1861"/>
    </location>
</feature>
<feature type="domain" description="EGF-like" evidence="27">
    <location>
        <begin position="1552"/>
        <end position="1588"/>
    </location>
</feature>
<evidence type="ECO:0000259" key="28">
    <source>
        <dbReference type="PROSITE" id="PS50027"/>
    </source>
</evidence>
<evidence type="ECO:0000259" key="30">
    <source>
        <dbReference type="PROSITE" id="PS50227"/>
    </source>
</evidence>
<feature type="domain" description="Cadherin" evidence="32">
    <location>
        <begin position="1078"/>
        <end position="1183"/>
    </location>
</feature>
<dbReference type="FunFam" id="2.10.25.10:FF:000565">
    <property type="entry name" value="Predicted protein"/>
    <property type="match status" value="1"/>
</dbReference>
<dbReference type="InterPro" id="IPR000203">
    <property type="entry name" value="GPS"/>
</dbReference>
<evidence type="ECO:0000256" key="9">
    <source>
        <dbReference type="ARBA" id="ARBA00022737"/>
    </source>
</evidence>
<feature type="domain" description="Cadherin" evidence="32">
    <location>
        <begin position="865"/>
        <end position="967"/>
    </location>
</feature>
<dbReference type="SMART" id="SM00282">
    <property type="entry name" value="LamG"/>
    <property type="match status" value="2"/>
</dbReference>
<dbReference type="Pfam" id="PF01825">
    <property type="entry name" value="GPS"/>
    <property type="match status" value="1"/>
</dbReference>
<dbReference type="InterPro" id="IPR002049">
    <property type="entry name" value="LE_dom"/>
</dbReference>
<dbReference type="PROSITE" id="PS50261">
    <property type="entry name" value="G_PROTEIN_RECEP_F2_4"/>
    <property type="match status" value="1"/>
</dbReference>
<feature type="domain" description="Laminin G" evidence="26">
    <location>
        <begin position="1866"/>
        <end position="2036"/>
    </location>
</feature>
<dbReference type="FunFam" id="2.60.40.60:FF:000044">
    <property type="entry name" value="Cadherin, EGF LAG seven-pass G-type receptor 3"/>
    <property type="match status" value="1"/>
</dbReference>
<dbReference type="FunFam" id="2.60.40.60:FF:000249">
    <property type="entry name" value="Starry night"/>
    <property type="match status" value="1"/>
</dbReference>
<keyword evidence="14 24" id="KW-0472">Membrane</keyword>
<keyword evidence="7 24" id="KW-0812">Transmembrane</keyword>
<keyword evidence="17" id="KW-0325">Glycoprotein</keyword>
<dbReference type="Pfam" id="PF00002">
    <property type="entry name" value="7tm_2"/>
    <property type="match status" value="1"/>
</dbReference>
<feature type="compositionally biased region" description="Low complexity" evidence="23">
    <location>
        <begin position="2494"/>
        <end position="2511"/>
    </location>
</feature>
<feature type="compositionally biased region" description="Acidic residues" evidence="23">
    <location>
        <begin position="184"/>
        <end position="197"/>
    </location>
</feature>
<dbReference type="Pfam" id="PF00008">
    <property type="entry name" value="EGF"/>
    <property type="match status" value="2"/>
</dbReference>
<proteinExistence type="predicted"/>
<dbReference type="STRING" id="41427.A0A182J4C8"/>
<evidence type="ECO:0000256" key="17">
    <source>
        <dbReference type="ARBA" id="ARBA00023180"/>
    </source>
</evidence>
<feature type="compositionally biased region" description="Low complexity" evidence="23">
    <location>
        <begin position="3186"/>
        <end position="3201"/>
    </location>
</feature>
<dbReference type="Gene3D" id="4.10.1240.10">
    <property type="entry name" value="GPCR, family 2, extracellular hormone receptor domain"/>
    <property type="match status" value="1"/>
</dbReference>
<feature type="transmembrane region" description="Helical" evidence="24">
    <location>
        <begin position="3031"/>
        <end position="3051"/>
    </location>
</feature>
<dbReference type="GO" id="GO:0007166">
    <property type="term" value="P:cell surface receptor signaling pathway"/>
    <property type="evidence" value="ECO:0007669"/>
    <property type="project" value="InterPro"/>
</dbReference>
<feature type="transmembrane region" description="Helical" evidence="24">
    <location>
        <begin position="3072"/>
        <end position="3094"/>
    </location>
</feature>
<comment type="subcellular location">
    <subcellularLocation>
        <location evidence="1">Apical cell membrane</location>
        <topology evidence="1">Single-pass type I membrane protein</topology>
    </subcellularLocation>
    <subcellularLocation>
        <location evidence="2">Cell membrane</location>
        <topology evidence="2">Multi-pass membrane protein</topology>
    </subcellularLocation>
</comment>
<dbReference type="CDD" id="cd11304">
    <property type="entry name" value="Cadherin_repeat"/>
    <property type="match status" value="9"/>
</dbReference>
<keyword evidence="4" id="KW-1003">Cell membrane</keyword>
<dbReference type="PROSITE" id="PS50268">
    <property type="entry name" value="CADHERIN_2"/>
    <property type="match status" value="9"/>
</dbReference>
<feature type="region of interest" description="Disordered" evidence="23">
    <location>
        <begin position="180"/>
        <end position="203"/>
    </location>
</feature>